<evidence type="ECO:0000256" key="2">
    <source>
        <dbReference type="ARBA" id="ARBA00022801"/>
    </source>
</evidence>
<name>A0ABV4ARZ1_9GAMM</name>
<sequence length="289" mass="30692">MNAPRERRIVLPHLTLAALEWGEPEAPPLVALHGWLDNADSFALLAPLLAPHCRVIALELPGHGHSDHLPAGAGYHFLDHVRAVLAALDALALPRCSLLGHSLGAGIASLVAAAAPGRIDHLWLIEGLGPLGDDGSHTLQRYRDALAAPPANGKALRVFRDAEQAARARAVASGLAAELARPIVERGLREIEGGWQWRSDPRLTRPTAVRLAESQILALLAGIEAPTALLLAQPATPYLPAAMMAARAACVPRIAVEHLAGGHHLQLEQPQAVAQWLLRYAADSGQHRA</sequence>
<evidence type="ECO:0000313" key="4">
    <source>
        <dbReference type="EMBL" id="MEY2182973.1"/>
    </source>
</evidence>
<dbReference type="InterPro" id="IPR050266">
    <property type="entry name" value="AB_hydrolase_sf"/>
</dbReference>
<dbReference type="InterPro" id="IPR000073">
    <property type="entry name" value="AB_hydrolase_1"/>
</dbReference>
<dbReference type="PANTHER" id="PTHR43798:SF14">
    <property type="entry name" value="SERINE HYDROLASE-LIKE PROTEIN DDB_G0286239"/>
    <property type="match status" value="1"/>
</dbReference>
<feature type="domain" description="AB hydrolase-1" evidence="3">
    <location>
        <begin position="27"/>
        <end position="152"/>
    </location>
</feature>
<dbReference type="PANTHER" id="PTHR43798">
    <property type="entry name" value="MONOACYLGLYCEROL LIPASE"/>
    <property type="match status" value="1"/>
</dbReference>
<gene>
    <name evidence="4" type="ORF">AB7878_11135</name>
</gene>
<dbReference type="SUPFAM" id="SSF53474">
    <property type="entry name" value="alpha/beta-Hydrolases"/>
    <property type="match status" value="1"/>
</dbReference>
<accession>A0ABV4ARZ1</accession>
<reference evidence="4 5" key="1">
    <citation type="submission" date="2024-07" db="EMBL/GenBank/DDBJ databases">
        <title>Molecular mechanisms and environmental adaptations of flagellar loss and biofilm growth of Rhodanobacter under environmental stress.</title>
        <authorList>
            <person name="Chen M."/>
        </authorList>
    </citation>
    <scope>NUCLEOTIDE SEQUENCE [LARGE SCALE GENOMIC DNA]</scope>
    <source>
        <strain evidence="4 5">RS22</strain>
    </source>
</reference>
<comment type="caution">
    <text evidence="4">The sequence shown here is derived from an EMBL/GenBank/DDBJ whole genome shotgun (WGS) entry which is preliminary data.</text>
</comment>
<dbReference type="Pfam" id="PF00561">
    <property type="entry name" value="Abhydrolase_1"/>
    <property type="match status" value="1"/>
</dbReference>
<dbReference type="Proteomes" id="UP001562159">
    <property type="component" value="Unassembled WGS sequence"/>
</dbReference>
<organism evidence="4 5">
    <name type="scientific">Rhodanobacter humi</name>
    <dbReference type="NCBI Taxonomy" id="1888173"/>
    <lineage>
        <taxon>Bacteria</taxon>
        <taxon>Pseudomonadati</taxon>
        <taxon>Pseudomonadota</taxon>
        <taxon>Gammaproteobacteria</taxon>
        <taxon>Lysobacterales</taxon>
        <taxon>Rhodanobacteraceae</taxon>
        <taxon>Rhodanobacter</taxon>
    </lineage>
</organism>
<comment type="similarity">
    <text evidence="1">Belongs to the AB hydrolase superfamily.</text>
</comment>
<evidence type="ECO:0000259" key="3">
    <source>
        <dbReference type="Pfam" id="PF00561"/>
    </source>
</evidence>
<dbReference type="EMBL" id="JBGBPY010000001">
    <property type="protein sequence ID" value="MEY2182973.1"/>
    <property type="molecule type" value="Genomic_DNA"/>
</dbReference>
<dbReference type="GO" id="GO:0016787">
    <property type="term" value="F:hydrolase activity"/>
    <property type="evidence" value="ECO:0007669"/>
    <property type="project" value="UniProtKB-KW"/>
</dbReference>
<keyword evidence="2 4" id="KW-0378">Hydrolase</keyword>
<keyword evidence="5" id="KW-1185">Reference proteome</keyword>
<dbReference type="Gene3D" id="3.40.50.1820">
    <property type="entry name" value="alpha/beta hydrolase"/>
    <property type="match status" value="1"/>
</dbReference>
<evidence type="ECO:0000256" key="1">
    <source>
        <dbReference type="ARBA" id="ARBA00008645"/>
    </source>
</evidence>
<dbReference type="InterPro" id="IPR029058">
    <property type="entry name" value="AB_hydrolase_fold"/>
</dbReference>
<protein>
    <submittedName>
        <fullName evidence="4">Alpha/beta fold hydrolase</fullName>
    </submittedName>
</protein>
<dbReference type="PRINTS" id="PR00111">
    <property type="entry name" value="ABHYDROLASE"/>
</dbReference>
<proteinExistence type="inferred from homology"/>
<evidence type="ECO:0000313" key="5">
    <source>
        <dbReference type="Proteomes" id="UP001562159"/>
    </source>
</evidence>